<dbReference type="EMBL" id="MU070105">
    <property type="protein sequence ID" value="KAF5829873.1"/>
    <property type="molecule type" value="Genomic_DNA"/>
</dbReference>
<evidence type="ECO:0000313" key="2">
    <source>
        <dbReference type="Proteomes" id="UP000815325"/>
    </source>
</evidence>
<organism evidence="1 2">
    <name type="scientific">Dunaliella salina</name>
    <name type="common">Green alga</name>
    <name type="synonym">Protococcus salinus</name>
    <dbReference type="NCBI Taxonomy" id="3046"/>
    <lineage>
        <taxon>Eukaryota</taxon>
        <taxon>Viridiplantae</taxon>
        <taxon>Chlorophyta</taxon>
        <taxon>core chlorophytes</taxon>
        <taxon>Chlorophyceae</taxon>
        <taxon>CS clade</taxon>
        <taxon>Chlamydomonadales</taxon>
        <taxon>Dunaliellaceae</taxon>
        <taxon>Dunaliella</taxon>
    </lineage>
</organism>
<accession>A0ABQ7G5I3</accession>
<evidence type="ECO:0008006" key="3">
    <source>
        <dbReference type="Google" id="ProtNLM"/>
    </source>
</evidence>
<protein>
    <recommendedName>
        <fullName evidence="3">Encoded protein</fullName>
    </recommendedName>
</protein>
<sequence length="67" mass="7505">MSLPSSASFIALSSSYLFAKDSVSVQFLSDMHFLAGHRKNIVFQAQQVVFHLPDSLLTVLLSPRLYF</sequence>
<name>A0ABQ7G5I3_DUNSA</name>
<proteinExistence type="predicted"/>
<gene>
    <name evidence="1" type="ORF">DUNSADRAFT_15389</name>
</gene>
<reference evidence="1" key="1">
    <citation type="submission" date="2017-08" db="EMBL/GenBank/DDBJ databases">
        <authorList>
            <person name="Polle J.E."/>
            <person name="Barry K."/>
            <person name="Cushman J."/>
            <person name="Schmutz J."/>
            <person name="Tran D."/>
            <person name="Hathwaick L.T."/>
            <person name="Yim W.C."/>
            <person name="Jenkins J."/>
            <person name="Mckie-Krisberg Z.M."/>
            <person name="Prochnik S."/>
            <person name="Lindquist E."/>
            <person name="Dockter R.B."/>
            <person name="Adam C."/>
            <person name="Molina H."/>
            <person name="Bunkerborg J."/>
            <person name="Jin E."/>
            <person name="Buchheim M."/>
            <person name="Magnuson J."/>
        </authorList>
    </citation>
    <scope>NUCLEOTIDE SEQUENCE</scope>
    <source>
        <strain evidence="1">CCAP 19/18</strain>
    </source>
</reference>
<dbReference type="Proteomes" id="UP000815325">
    <property type="component" value="Unassembled WGS sequence"/>
</dbReference>
<evidence type="ECO:0000313" key="1">
    <source>
        <dbReference type="EMBL" id="KAF5829873.1"/>
    </source>
</evidence>
<keyword evidence="2" id="KW-1185">Reference proteome</keyword>
<comment type="caution">
    <text evidence="1">The sequence shown here is derived from an EMBL/GenBank/DDBJ whole genome shotgun (WGS) entry which is preliminary data.</text>
</comment>